<feature type="binding site" evidence="8">
    <location>
        <position position="125"/>
    </location>
    <ligand>
        <name>ATP</name>
        <dbReference type="ChEBI" id="CHEBI:30616"/>
    </ligand>
</feature>
<dbReference type="EC" id="2.7.7.-" evidence="8"/>
<comment type="catalytic activity">
    <reaction evidence="8">
        <text>L-seryl-[protein] + UTP = O-(5'-uridylyl)-L-seryl-[protein] + diphosphate</text>
        <dbReference type="Rhea" id="RHEA:64604"/>
        <dbReference type="Rhea" id="RHEA-COMP:9863"/>
        <dbReference type="Rhea" id="RHEA-COMP:16635"/>
        <dbReference type="ChEBI" id="CHEBI:29999"/>
        <dbReference type="ChEBI" id="CHEBI:33019"/>
        <dbReference type="ChEBI" id="CHEBI:46398"/>
        <dbReference type="ChEBI" id="CHEBI:156051"/>
    </reaction>
</comment>
<comment type="catalytic activity">
    <reaction evidence="8">
        <text>L-seryl-[protein] + ATP = 3-O-(5'-adenylyl)-L-seryl-[protein] + diphosphate</text>
        <dbReference type="Rhea" id="RHEA:58120"/>
        <dbReference type="Rhea" id="RHEA-COMP:9863"/>
        <dbReference type="Rhea" id="RHEA-COMP:15073"/>
        <dbReference type="ChEBI" id="CHEBI:29999"/>
        <dbReference type="ChEBI" id="CHEBI:30616"/>
        <dbReference type="ChEBI" id="CHEBI:33019"/>
        <dbReference type="ChEBI" id="CHEBI:142516"/>
        <dbReference type="EC" id="2.7.7.108"/>
    </reaction>
</comment>
<dbReference type="AlphaFoldDB" id="N8XUI4"/>
<feature type="binding site" evidence="8">
    <location>
        <position position="122"/>
    </location>
    <ligand>
        <name>ATP</name>
        <dbReference type="ChEBI" id="CHEBI:30616"/>
    </ligand>
</feature>
<dbReference type="InterPro" id="IPR003846">
    <property type="entry name" value="SelO"/>
</dbReference>
<feature type="binding site" evidence="8">
    <location>
        <position position="215"/>
    </location>
    <ligand>
        <name>ATP</name>
        <dbReference type="ChEBI" id="CHEBI:30616"/>
    </ligand>
</feature>
<name>N8XUI4_9GAMM</name>
<organism evidence="10 11">
    <name type="scientific">Acinetobacter higginsii</name>
    <dbReference type="NCBI Taxonomy" id="70347"/>
    <lineage>
        <taxon>Bacteria</taxon>
        <taxon>Pseudomonadati</taxon>
        <taxon>Pseudomonadota</taxon>
        <taxon>Gammaproteobacteria</taxon>
        <taxon>Moraxellales</taxon>
        <taxon>Moraxellaceae</taxon>
        <taxon>Acinetobacter</taxon>
    </lineage>
</organism>
<comment type="catalytic activity">
    <reaction evidence="8">
        <text>L-histidyl-[protein] + UTP = N(tele)-(5'-uridylyl)-L-histidyl-[protein] + diphosphate</text>
        <dbReference type="Rhea" id="RHEA:83891"/>
        <dbReference type="Rhea" id="RHEA-COMP:9745"/>
        <dbReference type="Rhea" id="RHEA-COMP:20239"/>
        <dbReference type="ChEBI" id="CHEBI:29979"/>
        <dbReference type="ChEBI" id="CHEBI:33019"/>
        <dbReference type="ChEBI" id="CHEBI:46398"/>
        <dbReference type="ChEBI" id="CHEBI:233474"/>
    </reaction>
</comment>
<dbReference type="STRING" id="1144672.F966_00873"/>
<keyword evidence="8" id="KW-0464">Manganese</keyword>
<feature type="binding site" evidence="8">
    <location>
        <position position="145"/>
    </location>
    <ligand>
        <name>ATP</name>
        <dbReference type="ChEBI" id="CHEBI:30616"/>
    </ligand>
</feature>
<comment type="catalytic activity">
    <reaction evidence="8">
        <text>L-tyrosyl-[protein] + UTP = O-(5'-uridylyl)-L-tyrosyl-[protein] + diphosphate</text>
        <dbReference type="Rhea" id="RHEA:83887"/>
        <dbReference type="Rhea" id="RHEA-COMP:10136"/>
        <dbReference type="Rhea" id="RHEA-COMP:20238"/>
        <dbReference type="ChEBI" id="CHEBI:33019"/>
        <dbReference type="ChEBI" id="CHEBI:46398"/>
        <dbReference type="ChEBI" id="CHEBI:46858"/>
        <dbReference type="ChEBI" id="CHEBI:90602"/>
    </reaction>
</comment>
<evidence type="ECO:0000256" key="7">
    <source>
        <dbReference type="ARBA" id="ARBA00022842"/>
    </source>
</evidence>
<evidence type="ECO:0000256" key="5">
    <source>
        <dbReference type="ARBA" id="ARBA00022741"/>
    </source>
</evidence>
<sequence>MVSREAIFYTCSSTFPLPDDSPFHTNFCYSHDSALSDVSVMQFNPRYASLNPKLYHQQQPSPLHGAKAGHFNEALANELQWSEEDKANWVEICSGQKTFAEFPPLAMVYAGHQFGQWAGQLGDGRGLLIGQILNKQGETIDLHLKGAGSTPYSRMGDGRAVLRSVIREYLAGHALNALGVASSHAVGFTSSTQGVQRETLELGAMLLRTSECHIRLGHFEWINQYAPELLVEFTQKCIEWHYPECLNAENPILAFAEAVIERTAIMIAKWQLVGFAHGVMNTDNLNITGSTLDFGPYGFMERFRPNWINNHSDYQGRYTYQNQPSIGHWNLWTWLNNLIPLATAENKEQFKLDLAACLEKFEPTFLAHYGQGLCQKMGLPEFHKDSLECSFAFLGILQTEQLDYTQSFLRLQQQDYKALRDDCIHIQQFDDFLTRYQNIRQHQDTDTLDKMMQQVNPQYILRNHMAQKAIELAERGDFNEVDRLFKLLNQPYQKQADLETEQDTGPLPSDVPEISVSCSS</sequence>
<keyword evidence="2 8" id="KW-0808">Transferase</keyword>
<keyword evidence="5 8" id="KW-0547">Nucleotide-binding</keyword>
<feature type="binding site" evidence="8">
    <location>
        <position position="157"/>
    </location>
    <ligand>
        <name>ATP</name>
        <dbReference type="ChEBI" id="CHEBI:30616"/>
    </ligand>
</feature>
<proteinExistence type="inferred from homology"/>
<dbReference type="GO" id="GO:0000287">
    <property type="term" value="F:magnesium ion binding"/>
    <property type="evidence" value="ECO:0007669"/>
    <property type="project" value="UniProtKB-UniRule"/>
</dbReference>
<dbReference type="GO" id="GO:0070733">
    <property type="term" value="F:AMPylase activity"/>
    <property type="evidence" value="ECO:0007669"/>
    <property type="project" value="UniProtKB-EC"/>
</dbReference>
<comment type="caution">
    <text evidence="10">The sequence shown here is derived from an EMBL/GenBank/DDBJ whole genome shotgun (WGS) entry which is preliminary data.</text>
</comment>
<evidence type="ECO:0000313" key="10">
    <source>
        <dbReference type="EMBL" id="ENV11088.1"/>
    </source>
</evidence>
<dbReference type="PANTHER" id="PTHR32057">
    <property type="entry name" value="PROTEIN ADENYLYLTRANSFERASE SELO, MITOCHONDRIAL"/>
    <property type="match status" value="1"/>
</dbReference>
<reference evidence="10 11" key="1">
    <citation type="submission" date="2013-02" db="EMBL/GenBank/DDBJ databases">
        <title>The Genome Sequence of Acinetobacter sp. CIP 56.2.</title>
        <authorList>
            <consortium name="The Broad Institute Genome Sequencing Platform"/>
            <consortium name="The Broad Institute Genome Sequencing Center for Infectious Disease"/>
            <person name="Cerqueira G."/>
            <person name="Feldgarden M."/>
            <person name="Courvalin P."/>
            <person name="Perichon B."/>
            <person name="Grillot-Courvalin C."/>
            <person name="Clermont D."/>
            <person name="Rocha E."/>
            <person name="Yoon E.-J."/>
            <person name="Nemec A."/>
            <person name="Walker B."/>
            <person name="Young S.K."/>
            <person name="Zeng Q."/>
            <person name="Gargeya S."/>
            <person name="Fitzgerald M."/>
            <person name="Haas B."/>
            <person name="Abouelleil A."/>
            <person name="Alvarado L."/>
            <person name="Arachchi H.M."/>
            <person name="Berlin A.M."/>
            <person name="Chapman S.B."/>
            <person name="Dewar J."/>
            <person name="Goldberg J."/>
            <person name="Griggs A."/>
            <person name="Gujja S."/>
            <person name="Hansen M."/>
            <person name="Howarth C."/>
            <person name="Imamovic A."/>
            <person name="Larimer J."/>
            <person name="McCowan C."/>
            <person name="Murphy C."/>
            <person name="Neiman D."/>
            <person name="Pearson M."/>
            <person name="Priest M."/>
            <person name="Roberts A."/>
            <person name="Saif S."/>
            <person name="Shea T."/>
            <person name="Sisk P."/>
            <person name="Sykes S."/>
            <person name="Wortman J."/>
            <person name="Nusbaum C."/>
            <person name="Birren B."/>
        </authorList>
    </citation>
    <scope>NUCLEOTIDE SEQUENCE [LARGE SCALE GENOMIC DNA]</scope>
    <source>
        <strain evidence="10 11">CIP 56.2</strain>
    </source>
</reference>
<evidence type="ECO:0000256" key="4">
    <source>
        <dbReference type="ARBA" id="ARBA00022723"/>
    </source>
</evidence>
<feature type="binding site" evidence="8">
    <location>
        <position position="158"/>
    </location>
    <ligand>
        <name>ATP</name>
        <dbReference type="ChEBI" id="CHEBI:30616"/>
    </ligand>
</feature>
<dbReference type="GO" id="GO:0005524">
    <property type="term" value="F:ATP binding"/>
    <property type="evidence" value="ECO:0007669"/>
    <property type="project" value="UniProtKB-UniRule"/>
</dbReference>
<feature type="binding site" evidence="8">
    <location>
        <position position="293"/>
    </location>
    <ligand>
        <name>Mg(2+)</name>
        <dbReference type="ChEBI" id="CHEBI:18420"/>
    </ligand>
</feature>
<accession>N8XUI4</accession>
<feature type="binding site" evidence="8">
    <location>
        <position position="293"/>
    </location>
    <ligand>
        <name>ATP</name>
        <dbReference type="ChEBI" id="CHEBI:30616"/>
    </ligand>
</feature>
<evidence type="ECO:0000256" key="6">
    <source>
        <dbReference type="ARBA" id="ARBA00022840"/>
    </source>
</evidence>
<dbReference type="NCBIfam" id="NF000658">
    <property type="entry name" value="PRK00029.1"/>
    <property type="match status" value="1"/>
</dbReference>
<protein>
    <recommendedName>
        <fullName evidence="8">Protein nucleotidyltransferase YdiU</fullName>
        <ecNumber evidence="8">2.7.7.-</ecNumber>
    </recommendedName>
    <alternativeName>
        <fullName evidence="8">Protein adenylyltransferase YdiU</fullName>
        <ecNumber evidence="8">2.7.7.108</ecNumber>
    </alternativeName>
    <alternativeName>
        <fullName evidence="8">Protein uridylyltransferase YdiU</fullName>
        <ecNumber evidence="8">2.7.7.-</ecNumber>
    </alternativeName>
</protein>
<dbReference type="GO" id="GO:0030145">
    <property type="term" value="F:manganese ion binding"/>
    <property type="evidence" value="ECO:0007669"/>
    <property type="project" value="UniProtKB-UniRule"/>
</dbReference>
<evidence type="ECO:0000313" key="11">
    <source>
        <dbReference type="Proteomes" id="UP000013209"/>
    </source>
</evidence>
<keyword evidence="7 8" id="KW-0460">Magnesium</keyword>
<evidence type="ECO:0000256" key="9">
    <source>
        <dbReference type="SAM" id="MobiDB-lite"/>
    </source>
</evidence>
<evidence type="ECO:0000256" key="1">
    <source>
        <dbReference type="ARBA" id="ARBA00009747"/>
    </source>
</evidence>
<keyword evidence="3 8" id="KW-0548">Nucleotidyltransferase</keyword>
<gene>
    <name evidence="8" type="primary">ydiU</name>
    <name evidence="8" type="synonym">selO</name>
    <name evidence="10" type="ORF">F966_00873</name>
</gene>
<dbReference type="Proteomes" id="UP000013209">
    <property type="component" value="Unassembled WGS sequence"/>
</dbReference>
<dbReference type="HOGENOM" id="CLU_010245_4_1_6"/>
<dbReference type="PATRIC" id="fig|1144672.3.peg.842"/>
<evidence type="ECO:0000256" key="3">
    <source>
        <dbReference type="ARBA" id="ARBA00022695"/>
    </source>
</evidence>
<dbReference type="PANTHER" id="PTHR32057:SF14">
    <property type="entry name" value="PROTEIN ADENYLYLTRANSFERASE SELO, MITOCHONDRIAL"/>
    <property type="match status" value="1"/>
</dbReference>
<comment type="catalytic activity">
    <reaction evidence="8">
        <text>L-threonyl-[protein] + ATP = 3-O-(5'-adenylyl)-L-threonyl-[protein] + diphosphate</text>
        <dbReference type="Rhea" id="RHEA:54292"/>
        <dbReference type="Rhea" id="RHEA-COMP:11060"/>
        <dbReference type="Rhea" id="RHEA-COMP:13847"/>
        <dbReference type="ChEBI" id="CHEBI:30013"/>
        <dbReference type="ChEBI" id="CHEBI:30616"/>
        <dbReference type="ChEBI" id="CHEBI:33019"/>
        <dbReference type="ChEBI" id="CHEBI:138113"/>
        <dbReference type="EC" id="2.7.7.108"/>
    </reaction>
</comment>
<feature type="active site" description="Proton acceptor" evidence="8">
    <location>
        <position position="283"/>
    </location>
</feature>
<dbReference type="Pfam" id="PF02696">
    <property type="entry name" value="SelO"/>
    <property type="match status" value="1"/>
</dbReference>
<feature type="binding site" evidence="8">
    <location>
        <position position="124"/>
    </location>
    <ligand>
        <name>ATP</name>
        <dbReference type="ChEBI" id="CHEBI:30616"/>
    </ligand>
</feature>
<evidence type="ECO:0000256" key="8">
    <source>
        <dbReference type="HAMAP-Rule" id="MF_00692"/>
    </source>
</evidence>
<dbReference type="HAMAP" id="MF_00692">
    <property type="entry name" value="SelO"/>
    <property type="match status" value="1"/>
</dbReference>
<feature type="binding site" evidence="8">
    <location>
        <position position="208"/>
    </location>
    <ligand>
        <name>ATP</name>
        <dbReference type="ChEBI" id="CHEBI:30616"/>
    </ligand>
</feature>
<dbReference type="EMBL" id="APPH01000004">
    <property type="protein sequence ID" value="ENV11088.1"/>
    <property type="molecule type" value="Genomic_DNA"/>
</dbReference>
<evidence type="ECO:0000256" key="2">
    <source>
        <dbReference type="ARBA" id="ARBA00022679"/>
    </source>
</evidence>
<dbReference type="EC" id="2.7.7.108" evidence="8"/>
<dbReference type="eggNOG" id="COG0397">
    <property type="taxonomic scope" value="Bacteria"/>
</dbReference>
<feature type="binding site" evidence="8">
    <location>
        <position position="284"/>
    </location>
    <ligand>
        <name>Mg(2+)</name>
        <dbReference type="ChEBI" id="CHEBI:18420"/>
    </ligand>
</feature>
<feature type="region of interest" description="Disordered" evidence="9">
    <location>
        <begin position="497"/>
        <end position="520"/>
    </location>
</feature>
<comment type="function">
    <text evidence="8">Nucleotidyltransferase involved in the post-translational modification of proteins. It can catalyze the addition of adenosine monophosphate (AMP) or uridine monophosphate (UMP) to a protein, resulting in modifications known as AMPylation and UMPylation.</text>
</comment>
<keyword evidence="4 8" id="KW-0479">Metal-binding</keyword>
<keyword evidence="6 8" id="KW-0067">ATP-binding</keyword>
<comment type="catalytic activity">
    <reaction evidence="8">
        <text>L-tyrosyl-[protein] + ATP = O-(5'-adenylyl)-L-tyrosyl-[protein] + diphosphate</text>
        <dbReference type="Rhea" id="RHEA:54288"/>
        <dbReference type="Rhea" id="RHEA-COMP:10136"/>
        <dbReference type="Rhea" id="RHEA-COMP:13846"/>
        <dbReference type="ChEBI" id="CHEBI:30616"/>
        <dbReference type="ChEBI" id="CHEBI:33019"/>
        <dbReference type="ChEBI" id="CHEBI:46858"/>
        <dbReference type="ChEBI" id="CHEBI:83624"/>
        <dbReference type="EC" id="2.7.7.108"/>
    </reaction>
</comment>
<comment type="cofactor">
    <cofactor evidence="8">
        <name>Mg(2+)</name>
        <dbReference type="ChEBI" id="CHEBI:18420"/>
    </cofactor>
    <cofactor evidence="8">
        <name>Mn(2+)</name>
        <dbReference type="ChEBI" id="CHEBI:29035"/>
    </cofactor>
</comment>
<comment type="similarity">
    <text evidence="1 8">Belongs to the SELO family.</text>
</comment>